<feature type="compositionally biased region" description="Low complexity" evidence="1">
    <location>
        <begin position="159"/>
        <end position="168"/>
    </location>
</feature>
<dbReference type="InterPro" id="IPR050400">
    <property type="entry name" value="Bact_Cytoskel_RodZ"/>
</dbReference>
<evidence type="ECO:0000256" key="2">
    <source>
        <dbReference type="SAM" id="Phobius"/>
    </source>
</evidence>
<keyword evidence="5" id="KW-1185">Reference proteome</keyword>
<proteinExistence type="predicted"/>
<feature type="transmembrane region" description="Helical" evidence="2">
    <location>
        <begin position="110"/>
        <end position="131"/>
    </location>
</feature>
<comment type="caution">
    <text evidence="4">The sequence shown here is derived from an EMBL/GenBank/DDBJ whole genome shotgun (WGS) entry which is preliminary data.</text>
</comment>
<keyword evidence="2" id="KW-0812">Transmembrane</keyword>
<reference evidence="5" key="1">
    <citation type="journal article" date="2019" name="Int. J. Syst. Evol. Microbiol.">
        <title>The Global Catalogue of Microorganisms (GCM) 10K type strain sequencing project: providing services to taxonomists for standard genome sequencing and annotation.</title>
        <authorList>
            <consortium name="The Broad Institute Genomics Platform"/>
            <consortium name="The Broad Institute Genome Sequencing Center for Infectious Disease"/>
            <person name="Wu L."/>
            <person name="Ma J."/>
        </authorList>
    </citation>
    <scope>NUCLEOTIDE SEQUENCE [LARGE SCALE GENOMIC DNA]</scope>
    <source>
        <strain evidence="5">CCM 8980</strain>
    </source>
</reference>
<evidence type="ECO:0000313" key="5">
    <source>
        <dbReference type="Proteomes" id="UP001597196"/>
    </source>
</evidence>
<gene>
    <name evidence="4" type="ORF">ACFQ4P_06045</name>
</gene>
<dbReference type="InterPro" id="IPR025194">
    <property type="entry name" value="RodZ-like_C"/>
</dbReference>
<name>A0ABW4CG79_9LACO</name>
<feature type="domain" description="Cytoskeleton protein RodZ-like C-terminal" evidence="3">
    <location>
        <begin position="213"/>
        <end position="284"/>
    </location>
</feature>
<dbReference type="RefSeq" id="WP_203627673.1">
    <property type="nucleotide sequence ID" value="NZ_BOLQ01000014.1"/>
</dbReference>
<dbReference type="Pfam" id="PF13413">
    <property type="entry name" value="HTH_25"/>
    <property type="match status" value="1"/>
</dbReference>
<evidence type="ECO:0000259" key="3">
    <source>
        <dbReference type="Pfam" id="PF13464"/>
    </source>
</evidence>
<dbReference type="SUPFAM" id="SSF47413">
    <property type="entry name" value="lambda repressor-like DNA-binding domains"/>
    <property type="match status" value="1"/>
</dbReference>
<evidence type="ECO:0000313" key="4">
    <source>
        <dbReference type="EMBL" id="MFD1429805.1"/>
    </source>
</evidence>
<dbReference type="PANTHER" id="PTHR34475">
    <property type="match status" value="1"/>
</dbReference>
<dbReference type="Pfam" id="PF13464">
    <property type="entry name" value="RodZ_C"/>
    <property type="match status" value="1"/>
</dbReference>
<sequence length="306" mass="32712">MDEIGQKLRAARIEKGYTLDDLQQITKIQKRYLIAIEEGNFGALPGDFYVRAFIKQYADTVGLDSDALLTQFQQDIPDTQPQEYVDQSVENKTRATRAIENNPGIKLRRYLPQVIIVLLVLVIFGAIYWAIIQQSAGEKRAIPVQSSAVSVSSKKESKSSSSSKSSSESSKKEESSSSSKKDDELTVSVAQASGSTQAVTVKNMPATGNKLKVSATGAAWVAVMVNGTTTWQATLAAGESQEVDIPDNTTTFDVRSGNALGTQLELNGKTVDISSGTSVVRTITFTADTTASSSSSSSDASESTGD</sequence>
<keyword evidence="2" id="KW-0472">Membrane</keyword>
<dbReference type="PANTHER" id="PTHR34475:SF1">
    <property type="entry name" value="CYTOSKELETON PROTEIN RODZ"/>
    <property type="match status" value="1"/>
</dbReference>
<dbReference type="InterPro" id="IPR010982">
    <property type="entry name" value="Lambda_DNA-bd_dom_sf"/>
</dbReference>
<evidence type="ECO:0000256" key="1">
    <source>
        <dbReference type="SAM" id="MobiDB-lite"/>
    </source>
</evidence>
<organism evidence="4 5">
    <name type="scientific">Lacticaseibacillus mingshuiensis</name>
    <dbReference type="NCBI Taxonomy" id="2799574"/>
    <lineage>
        <taxon>Bacteria</taxon>
        <taxon>Bacillati</taxon>
        <taxon>Bacillota</taxon>
        <taxon>Bacilli</taxon>
        <taxon>Lactobacillales</taxon>
        <taxon>Lactobacillaceae</taxon>
        <taxon>Lacticaseibacillus</taxon>
    </lineage>
</organism>
<accession>A0ABW4CG79</accession>
<keyword evidence="2" id="KW-1133">Transmembrane helix</keyword>
<dbReference type="Proteomes" id="UP001597196">
    <property type="component" value="Unassembled WGS sequence"/>
</dbReference>
<protein>
    <submittedName>
        <fullName evidence="4">Helix-turn-helix domain-containing protein</fullName>
    </submittedName>
</protein>
<feature type="region of interest" description="Disordered" evidence="1">
    <location>
        <begin position="152"/>
        <end position="187"/>
    </location>
</feature>
<dbReference type="EMBL" id="JBHTOC010000007">
    <property type="protein sequence ID" value="MFD1429805.1"/>
    <property type="molecule type" value="Genomic_DNA"/>
</dbReference>
<dbReference type="Gene3D" id="1.10.260.40">
    <property type="entry name" value="lambda repressor-like DNA-binding domains"/>
    <property type="match status" value="1"/>
</dbReference>
<feature type="compositionally biased region" description="Basic and acidic residues" evidence="1">
    <location>
        <begin position="169"/>
        <end position="184"/>
    </location>
</feature>